<feature type="compositionally biased region" description="Low complexity" evidence="2">
    <location>
        <begin position="159"/>
        <end position="171"/>
    </location>
</feature>
<comment type="caution">
    <text evidence="5">The sequence shown here is derived from an EMBL/GenBank/DDBJ whole genome shotgun (WGS) entry which is preliminary data.</text>
</comment>
<protein>
    <submittedName>
        <fullName evidence="5">Phage tail sheath family protein</fullName>
    </submittedName>
</protein>
<name>A0A4Z0PGS2_9BACT</name>
<evidence type="ECO:0000256" key="1">
    <source>
        <dbReference type="ARBA" id="ARBA00008005"/>
    </source>
</evidence>
<dbReference type="InterPro" id="IPR020287">
    <property type="entry name" value="Tail_sheath_C"/>
</dbReference>
<evidence type="ECO:0000313" key="5">
    <source>
        <dbReference type="EMBL" id="TGE14014.1"/>
    </source>
</evidence>
<feature type="domain" description="Tail sheath protein C-terminal" evidence="4">
    <location>
        <begin position="485"/>
        <end position="591"/>
    </location>
</feature>
<organism evidence="5 6">
    <name type="scientific">Hymenobacter elongatus</name>
    <dbReference type="NCBI Taxonomy" id="877208"/>
    <lineage>
        <taxon>Bacteria</taxon>
        <taxon>Pseudomonadati</taxon>
        <taxon>Bacteroidota</taxon>
        <taxon>Cytophagia</taxon>
        <taxon>Cytophagales</taxon>
        <taxon>Hymenobacteraceae</taxon>
        <taxon>Hymenobacter</taxon>
    </lineage>
</organism>
<reference evidence="5 6" key="1">
    <citation type="submission" date="2019-04" db="EMBL/GenBank/DDBJ databases">
        <authorList>
            <person name="Feng G."/>
            <person name="Zhang J."/>
            <person name="Zhu H."/>
        </authorList>
    </citation>
    <scope>NUCLEOTIDE SEQUENCE [LARGE SCALE GENOMIC DNA]</scope>
    <source>
        <strain evidence="5 6">JCM 17223</strain>
    </source>
</reference>
<dbReference type="RefSeq" id="WP_135499208.1">
    <property type="nucleotide sequence ID" value="NZ_SRLD01000044.1"/>
</dbReference>
<dbReference type="EMBL" id="SRLD01000044">
    <property type="protein sequence ID" value="TGE14014.1"/>
    <property type="molecule type" value="Genomic_DNA"/>
</dbReference>
<feature type="domain" description="Tail sheath protein subtilisin-like" evidence="3">
    <location>
        <begin position="335"/>
        <end position="481"/>
    </location>
</feature>
<evidence type="ECO:0000313" key="6">
    <source>
        <dbReference type="Proteomes" id="UP000297739"/>
    </source>
</evidence>
<keyword evidence="6" id="KW-1185">Reference proteome</keyword>
<dbReference type="Gene3D" id="3.40.50.11780">
    <property type="match status" value="1"/>
</dbReference>
<sequence length="596" mass="64558">MEQQTPGVYINEINAFPNSVVEVATAVPVFIGYTAQASYNGEDLANKPQRVTSLKEFVTYFGYGATTVFDLNEVPAGTDVATLGAELAVRPVVMQINKLENYNPDTTTLAKYALTPASDIYYLYNSVRLFYQNGGATCYIISIGAYTEAVPNGTQNQETDTVGGTANAADTTDGKTKKDTGTDTGDQKATPPKSEKDKFMDAINSLIYEQEPTMLVCPDALRLAKDEYYDVAKAMLGHCNATQSRVALLDVYNGAVTSPLTLNQAENPVTDFRNGVSTNYLKYGVGYFPWVQTTVVGNIETSFLNLTPALLKKFSDAAAAAVEAVAKAVEAAADKPAEKAVAVARQRFIKDYAGVVERVGALAKTAPESRDTAFVLDVIREHNALMASNRDYSRLIDNITRYQNTLPVAAAMAGVYTAVDTNRGVWKAPANVGLNGVVAPTVNLSDNDQARLNVDAATGKSLNAIRPFPGQGVLVWGARTLDGNSQDWKYVNVRRTMIMLEQSIKLAARAYVFEPNDANTWVTVQSMINNFLFNLWKQGALAGSKPDDAYSVAVGLGTTMTADDILNGYMNVFVKVAISRPAEFIVLSFQQQMQKS</sequence>
<dbReference type="AlphaFoldDB" id="A0A4Z0PGS2"/>
<dbReference type="Proteomes" id="UP000297739">
    <property type="component" value="Unassembled WGS sequence"/>
</dbReference>
<evidence type="ECO:0000256" key="2">
    <source>
        <dbReference type="SAM" id="MobiDB-lite"/>
    </source>
</evidence>
<dbReference type="Pfam" id="PF04984">
    <property type="entry name" value="Phage_sheath_1"/>
    <property type="match status" value="1"/>
</dbReference>
<evidence type="ECO:0000259" key="3">
    <source>
        <dbReference type="Pfam" id="PF04984"/>
    </source>
</evidence>
<feature type="compositionally biased region" description="Basic and acidic residues" evidence="2">
    <location>
        <begin position="172"/>
        <end position="181"/>
    </location>
</feature>
<dbReference type="PANTHER" id="PTHR35861">
    <property type="match status" value="1"/>
</dbReference>
<dbReference type="Pfam" id="PF17482">
    <property type="entry name" value="Phage_sheath_1C"/>
    <property type="match status" value="1"/>
</dbReference>
<comment type="similarity">
    <text evidence="1">Belongs to the myoviridae tail sheath protein family.</text>
</comment>
<accession>A0A4Z0PGS2</accession>
<dbReference type="InterPro" id="IPR052042">
    <property type="entry name" value="Tail_sheath_structural"/>
</dbReference>
<evidence type="ECO:0000259" key="4">
    <source>
        <dbReference type="Pfam" id="PF17482"/>
    </source>
</evidence>
<feature type="region of interest" description="Disordered" evidence="2">
    <location>
        <begin position="154"/>
        <end position="196"/>
    </location>
</feature>
<dbReference type="InterPro" id="IPR035089">
    <property type="entry name" value="Phage_sheath_subtilisin"/>
</dbReference>
<proteinExistence type="inferred from homology"/>
<dbReference type="OrthoDB" id="9767864at2"/>
<gene>
    <name evidence="5" type="ORF">E5J99_18005</name>
</gene>
<dbReference type="PANTHER" id="PTHR35861:SF1">
    <property type="entry name" value="PHAGE TAIL SHEATH PROTEIN"/>
    <property type="match status" value="1"/>
</dbReference>